<keyword evidence="2" id="KW-1185">Reference proteome</keyword>
<dbReference type="PATRIC" id="fig|862908.3.peg.1958"/>
<evidence type="ECO:0008006" key="3">
    <source>
        <dbReference type="Google" id="ProtNLM"/>
    </source>
</evidence>
<dbReference type="Pfam" id="PF14539">
    <property type="entry name" value="DUF4442"/>
    <property type="match status" value="1"/>
</dbReference>
<organism evidence="1 2">
    <name type="scientific">Halobacteriovorax marinus (strain ATCC BAA-682 / DSM 15412 / SJ)</name>
    <name type="common">Bacteriovorax marinus</name>
    <dbReference type="NCBI Taxonomy" id="862908"/>
    <lineage>
        <taxon>Bacteria</taxon>
        <taxon>Pseudomonadati</taxon>
        <taxon>Bdellovibrionota</taxon>
        <taxon>Bacteriovoracia</taxon>
        <taxon>Bacteriovoracales</taxon>
        <taxon>Halobacteriovoraceae</taxon>
        <taxon>Halobacteriovorax</taxon>
    </lineage>
</organism>
<protein>
    <recommendedName>
        <fullName evidence="3">DUF4442 domain-containing protein</fullName>
    </recommendedName>
</protein>
<evidence type="ECO:0000313" key="1">
    <source>
        <dbReference type="EMBL" id="CBW26871.1"/>
    </source>
</evidence>
<reference evidence="2" key="1">
    <citation type="journal article" date="2013" name="ISME J.">
        <title>A small predatory core genome in the divergent marine Bacteriovorax marinus SJ and the terrestrial Bdellovibrio bacteriovorus.</title>
        <authorList>
            <person name="Crossman L.C."/>
            <person name="Chen H."/>
            <person name="Cerdeno-Tarraga A.M."/>
            <person name="Brooks K."/>
            <person name="Quail M.A."/>
            <person name="Pineiro S.A."/>
            <person name="Hobley L."/>
            <person name="Sockett R.E."/>
            <person name="Bentley S.D."/>
            <person name="Parkhill J."/>
            <person name="Williams H.N."/>
            <person name="Stine O.C."/>
        </authorList>
    </citation>
    <scope>NUCLEOTIDE SEQUENCE [LARGE SCALE GENOMIC DNA]</scope>
    <source>
        <strain evidence="2">ATCC BAA-682 / DSM 15412 / SJ</strain>
    </source>
</reference>
<dbReference type="EMBL" id="FQ312005">
    <property type="protein sequence ID" value="CBW26871.1"/>
    <property type="molecule type" value="Genomic_DNA"/>
</dbReference>
<dbReference type="Gene3D" id="3.10.129.10">
    <property type="entry name" value="Hotdog Thioesterase"/>
    <property type="match status" value="1"/>
</dbReference>
<name>E1X341_HALMS</name>
<dbReference type="STRING" id="862908.BMS_2059"/>
<dbReference type="HOGENOM" id="CLU_137926_0_0_7"/>
<sequence length="167" mass="18790">MSALTQNILNRIPAQYRDTAMIRIFGLMKIPLLFWIRPSVIEMTDKVCVVKIPLSRRTKNHLNSMYFGVLAAGADCAGGLAAMKQIEKSGKRVSLAFKEFEAKFHKRAEGDTHFICEQGEEISAFVDKVIASDERHHMPVKIIAKCPDKLGDEIVAEFSLLLSLKRK</sequence>
<dbReference type="KEGG" id="bmx:BMS_2059"/>
<dbReference type="InterPro" id="IPR029069">
    <property type="entry name" value="HotDog_dom_sf"/>
</dbReference>
<dbReference type="SUPFAM" id="SSF54637">
    <property type="entry name" value="Thioesterase/thiol ester dehydrase-isomerase"/>
    <property type="match status" value="1"/>
</dbReference>
<dbReference type="Proteomes" id="UP000008963">
    <property type="component" value="Chromosome"/>
</dbReference>
<evidence type="ECO:0000313" key="2">
    <source>
        <dbReference type="Proteomes" id="UP000008963"/>
    </source>
</evidence>
<proteinExistence type="predicted"/>
<dbReference type="AlphaFoldDB" id="E1X341"/>
<dbReference type="eggNOG" id="COG2050">
    <property type="taxonomic scope" value="Bacteria"/>
</dbReference>
<gene>
    <name evidence="1" type="ordered locus">BMS_2059</name>
</gene>
<accession>E1X341</accession>
<dbReference type="InterPro" id="IPR027961">
    <property type="entry name" value="DUF4442"/>
</dbReference>